<accession>A0AAN0MAC7</accession>
<feature type="binding site" evidence="5">
    <location>
        <position position="126"/>
    </location>
    <ligand>
        <name>substrate</name>
    </ligand>
</feature>
<keyword evidence="5" id="KW-0479">Metal-binding</keyword>
<evidence type="ECO:0000313" key="6">
    <source>
        <dbReference type="EMBL" id="WZU67939.1"/>
    </source>
</evidence>
<organism evidence="6 7">
    <name type="scientific">Yoonia rhodophyticola</name>
    <dbReference type="NCBI Taxonomy" id="3137370"/>
    <lineage>
        <taxon>Bacteria</taxon>
        <taxon>Pseudomonadati</taxon>
        <taxon>Pseudomonadota</taxon>
        <taxon>Alphaproteobacteria</taxon>
        <taxon>Rhodobacterales</taxon>
        <taxon>Paracoccaceae</taxon>
        <taxon>Yoonia</taxon>
    </lineage>
</organism>
<evidence type="ECO:0000256" key="2">
    <source>
        <dbReference type="ARBA" id="ARBA00016549"/>
    </source>
</evidence>
<evidence type="ECO:0000256" key="4">
    <source>
        <dbReference type="ARBA" id="ARBA00030169"/>
    </source>
</evidence>
<gene>
    <name evidence="6" type="ORF">AABB31_03015</name>
</gene>
<keyword evidence="5" id="KW-0460">Magnesium</keyword>
<keyword evidence="7" id="KW-1185">Reference proteome</keyword>
<comment type="cofactor">
    <cofactor evidence="5">
        <name>Mg(2+)</name>
        <dbReference type="ChEBI" id="CHEBI:18420"/>
    </cofactor>
</comment>
<evidence type="ECO:0000256" key="3">
    <source>
        <dbReference type="ARBA" id="ARBA00029596"/>
    </source>
</evidence>
<feature type="binding site" evidence="5">
    <location>
        <position position="127"/>
    </location>
    <ligand>
        <name>Mg(2+)</name>
        <dbReference type="ChEBI" id="CHEBI:18420"/>
    </ligand>
</feature>
<dbReference type="Gene3D" id="3.50.30.40">
    <property type="entry name" value="Ribonuclease E inhibitor RraA/RraA-like"/>
    <property type="match status" value="1"/>
</dbReference>
<evidence type="ECO:0000256" key="5">
    <source>
        <dbReference type="PIRSR" id="PIRSR605493-1"/>
    </source>
</evidence>
<dbReference type="PANTHER" id="PTHR33254:SF4">
    <property type="entry name" value="4-HYDROXY-4-METHYL-2-OXOGLUTARATE ALDOLASE 3-RELATED"/>
    <property type="match status" value="1"/>
</dbReference>
<dbReference type="SUPFAM" id="SSF89562">
    <property type="entry name" value="RraA-like"/>
    <property type="match status" value="1"/>
</dbReference>
<dbReference type="KEGG" id="yrh:AABB31_03015"/>
<dbReference type="Pfam" id="PF03737">
    <property type="entry name" value="RraA-like"/>
    <property type="match status" value="1"/>
</dbReference>
<evidence type="ECO:0000256" key="1">
    <source>
        <dbReference type="ARBA" id="ARBA00001968"/>
    </source>
</evidence>
<dbReference type="CDD" id="cd16841">
    <property type="entry name" value="RraA_family"/>
    <property type="match status" value="1"/>
</dbReference>
<dbReference type="RefSeq" id="WP_342077233.1">
    <property type="nucleotide sequence ID" value="NZ_CP151767.2"/>
</dbReference>
<dbReference type="PANTHER" id="PTHR33254">
    <property type="entry name" value="4-HYDROXY-4-METHYL-2-OXOGLUTARATE ALDOLASE 3-RELATED"/>
    <property type="match status" value="1"/>
</dbReference>
<dbReference type="InterPro" id="IPR005493">
    <property type="entry name" value="RraA/RraA-like"/>
</dbReference>
<protein>
    <recommendedName>
        <fullName evidence="2">Putative 4-hydroxy-4-methyl-2-oxoglutarate aldolase</fullName>
    </recommendedName>
    <alternativeName>
        <fullName evidence="3">Regulator of ribonuclease activity homolog</fullName>
    </alternativeName>
    <alternativeName>
        <fullName evidence="4">RraA-like protein</fullName>
    </alternativeName>
</protein>
<name>A0AAN0MAC7_9RHOB</name>
<dbReference type="EMBL" id="CP151767">
    <property type="protein sequence ID" value="WZU67939.1"/>
    <property type="molecule type" value="Genomic_DNA"/>
</dbReference>
<dbReference type="InterPro" id="IPR036704">
    <property type="entry name" value="RraA/RraA-like_sf"/>
</dbReference>
<comment type="cofactor">
    <cofactor evidence="1">
        <name>a divalent metal cation</name>
        <dbReference type="ChEBI" id="CHEBI:60240"/>
    </cofactor>
</comment>
<dbReference type="Proteomes" id="UP001470809">
    <property type="component" value="Chromosome"/>
</dbReference>
<sequence length="231" mass="23385">MMIQQPKPLTVKRDLPRPSDAQIAAFQAIPTGFVADALAGRGVLAPAIKPLLEGNLPFHAAGPAVTAHNSPGDLLATLAALNDVQKGDIVVATVCGHQGNAAAGDLVMAMLKNGGGAALVTDGPMRDLSGIVDVGLPVWCTGLSPASPSTSGPGTVGLPIQIGGQCVSSGDMIVADRDGVVVVPLGEIDTVLATLDTIRAAEAAYDAEIRAGRKVSRKALDVLSDGRTDFL</sequence>
<proteinExistence type="predicted"/>
<feature type="binding site" evidence="5">
    <location>
        <begin position="104"/>
        <end position="107"/>
    </location>
    <ligand>
        <name>substrate</name>
    </ligand>
</feature>
<dbReference type="GO" id="GO:0046872">
    <property type="term" value="F:metal ion binding"/>
    <property type="evidence" value="ECO:0007669"/>
    <property type="project" value="UniProtKB-KW"/>
</dbReference>
<dbReference type="AlphaFoldDB" id="A0AAN0MAC7"/>
<evidence type="ECO:0000313" key="7">
    <source>
        <dbReference type="Proteomes" id="UP001470809"/>
    </source>
</evidence>
<reference evidence="6" key="1">
    <citation type="submission" date="2024-08" db="EMBL/GenBank/DDBJ databases">
        <title>Phylogenomic analyses of a clade within the roseobacter group suggest taxonomic reassignments of species of the genera Aestuariivita, Citreicella, Loktanella, Nautella, Pelagibaca, Ruegeria, Thalassobius, Thiobacimonas and Tropicibacter, and the proposal o.</title>
        <authorList>
            <person name="Jeon C.O."/>
        </authorList>
    </citation>
    <scope>NUCLEOTIDE SEQUENCE</scope>
    <source>
        <strain evidence="6">SS1-5</strain>
    </source>
</reference>